<dbReference type="Gene3D" id="3.30.700.40">
    <property type="match status" value="1"/>
</dbReference>
<keyword evidence="5" id="KW-0809">Transit peptide</keyword>
<dbReference type="CDD" id="cd06850">
    <property type="entry name" value="biotinyl_domain"/>
    <property type="match status" value="1"/>
</dbReference>
<evidence type="ECO:0000259" key="10">
    <source>
        <dbReference type="PROSITE" id="PS50979"/>
    </source>
</evidence>
<dbReference type="Pfam" id="PF00289">
    <property type="entry name" value="Biotin_carb_N"/>
    <property type="match status" value="1"/>
</dbReference>
<evidence type="ECO:0000313" key="12">
    <source>
        <dbReference type="Proteomes" id="UP001217500"/>
    </source>
</evidence>
<keyword evidence="12" id="KW-1185">Reference proteome</keyword>
<dbReference type="SUPFAM" id="SSF51246">
    <property type="entry name" value="Rudiment single hybrid motif"/>
    <property type="match status" value="1"/>
</dbReference>
<keyword evidence="6" id="KW-0092">Biotin</keyword>
<dbReference type="FunFam" id="3.30.1490.20:FF:000003">
    <property type="entry name" value="acetyl-CoA carboxylase isoform X1"/>
    <property type="match status" value="1"/>
</dbReference>
<dbReference type="GO" id="GO:0046872">
    <property type="term" value="F:metal ion binding"/>
    <property type="evidence" value="ECO:0007669"/>
    <property type="project" value="InterPro"/>
</dbReference>
<dbReference type="InterPro" id="IPR048429">
    <property type="entry name" value="MCC_alpha_BT"/>
</dbReference>
<evidence type="ECO:0000259" key="9">
    <source>
        <dbReference type="PROSITE" id="PS50975"/>
    </source>
</evidence>
<organism evidence="11 12">
    <name type="scientific">Gimibacter soli</name>
    <dbReference type="NCBI Taxonomy" id="3024400"/>
    <lineage>
        <taxon>Bacteria</taxon>
        <taxon>Pseudomonadati</taxon>
        <taxon>Pseudomonadota</taxon>
        <taxon>Alphaproteobacteria</taxon>
        <taxon>Kordiimonadales</taxon>
        <taxon>Temperatibacteraceae</taxon>
        <taxon>Gimibacter</taxon>
    </lineage>
</organism>
<feature type="domain" description="Lipoyl-binding" evidence="8">
    <location>
        <begin position="589"/>
        <end position="664"/>
    </location>
</feature>
<dbReference type="SMART" id="SM00878">
    <property type="entry name" value="Biotin_carb_C"/>
    <property type="match status" value="1"/>
</dbReference>
<dbReference type="PROSITE" id="PS50979">
    <property type="entry name" value="BC"/>
    <property type="match status" value="1"/>
</dbReference>
<dbReference type="SUPFAM" id="SSF52440">
    <property type="entry name" value="PreATP-grasp domain"/>
    <property type="match status" value="1"/>
</dbReference>
<evidence type="ECO:0000259" key="8">
    <source>
        <dbReference type="PROSITE" id="PS50968"/>
    </source>
</evidence>
<dbReference type="InterPro" id="IPR005479">
    <property type="entry name" value="CPAse_ATP-bd"/>
</dbReference>
<protein>
    <submittedName>
        <fullName evidence="11">Acetyl/propionyl/methylcrotonyl-CoA carboxylase subunit alpha</fullName>
    </submittedName>
</protein>
<dbReference type="InterPro" id="IPR013815">
    <property type="entry name" value="ATP_grasp_subdomain_1"/>
</dbReference>
<dbReference type="InterPro" id="IPR011761">
    <property type="entry name" value="ATP-grasp"/>
</dbReference>
<dbReference type="Proteomes" id="UP001217500">
    <property type="component" value="Chromosome"/>
</dbReference>
<dbReference type="SUPFAM" id="SSF56059">
    <property type="entry name" value="Glutathione synthetase ATP-binding domain-like"/>
    <property type="match status" value="1"/>
</dbReference>
<dbReference type="Pfam" id="PF02786">
    <property type="entry name" value="CPSase_L_D2"/>
    <property type="match status" value="1"/>
</dbReference>
<reference evidence="11" key="1">
    <citation type="submission" date="2023-01" db="EMBL/GenBank/DDBJ databases">
        <title>The genome sequence of Kordiimonadaceae bacterium 6D33.</title>
        <authorList>
            <person name="Liu Y."/>
        </authorList>
    </citation>
    <scope>NUCLEOTIDE SEQUENCE</scope>
    <source>
        <strain evidence="11">6D33</strain>
    </source>
</reference>
<dbReference type="RefSeq" id="WP_289502023.1">
    <property type="nucleotide sequence ID" value="NZ_CP116805.1"/>
</dbReference>
<dbReference type="PANTHER" id="PTHR18866">
    <property type="entry name" value="CARBOXYLASE:PYRUVATE/ACETYL-COA/PROPIONYL-COA CARBOXYLASE"/>
    <property type="match status" value="1"/>
</dbReference>
<dbReference type="FunFam" id="3.30.470.20:FF:000028">
    <property type="entry name" value="Methylcrotonoyl-CoA carboxylase subunit alpha, mitochondrial"/>
    <property type="match status" value="1"/>
</dbReference>
<gene>
    <name evidence="11" type="ORF">PH603_09070</name>
</gene>
<dbReference type="Gene3D" id="2.40.50.100">
    <property type="match status" value="1"/>
</dbReference>
<dbReference type="InterPro" id="IPR005481">
    <property type="entry name" value="BC-like_N"/>
</dbReference>
<comment type="cofactor">
    <cofactor evidence="1">
        <name>biotin</name>
        <dbReference type="ChEBI" id="CHEBI:57586"/>
    </cofactor>
</comment>
<keyword evidence="4 7" id="KW-0067">ATP-binding</keyword>
<dbReference type="InterPro" id="IPR050856">
    <property type="entry name" value="Biotin_carboxylase_complex"/>
</dbReference>
<dbReference type="Gene3D" id="3.30.470.20">
    <property type="entry name" value="ATP-grasp fold, B domain"/>
    <property type="match status" value="1"/>
</dbReference>
<evidence type="ECO:0000256" key="4">
    <source>
        <dbReference type="ARBA" id="ARBA00022840"/>
    </source>
</evidence>
<dbReference type="Pfam" id="PF02785">
    <property type="entry name" value="Biotin_carb_C"/>
    <property type="match status" value="1"/>
</dbReference>
<evidence type="ECO:0000256" key="5">
    <source>
        <dbReference type="ARBA" id="ARBA00022946"/>
    </source>
</evidence>
<keyword evidence="2" id="KW-0436">Ligase</keyword>
<evidence type="ECO:0000256" key="7">
    <source>
        <dbReference type="PROSITE-ProRule" id="PRU00409"/>
    </source>
</evidence>
<evidence type="ECO:0000256" key="2">
    <source>
        <dbReference type="ARBA" id="ARBA00022598"/>
    </source>
</evidence>
<dbReference type="InterPro" id="IPR011054">
    <property type="entry name" value="Rudment_hybrid_motif"/>
</dbReference>
<accession>A0AAE9XKS0</accession>
<dbReference type="InterPro" id="IPR016185">
    <property type="entry name" value="PreATP-grasp_dom_sf"/>
</dbReference>
<name>A0AAE9XKS0_9PROT</name>
<evidence type="ECO:0000256" key="3">
    <source>
        <dbReference type="ARBA" id="ARBA00022741"/>
    </source>
</evidence>
<keyword evidence="3 7" id="KW-0547">Nucleotide-binding</keyword>
<dbReference type="PROSITE" id="PS00188">
    <property type="entry name" value="BIOTIN"/>
    <property type="match status" value="1"/>
</dbReference>
<dbReference type="InterPro" id="IPR011764">
    <property type="entry name" value="Biotin_carboxylation_dom"/>
</dbReference>
<dbReference type="Pfam" id="PF21139">
    <property type="entry name" value="BT_MCC_alpha"/>
    <property type="match status" value="1"/>
</dbReference>
<sequence>MRKIRKLLIANRGEIAVRVMRTAKALGIRTVAVYSDADAKAWHVEAADEAVHIGPASAGESYLVGAKLLDAAKRTGADAIHPGYGFLSENPGFAEACEAAGIIFVGPTADAMRAMALKGAAKALMEDAKVPVVPGYHGADQSLETLTREAARVGYPVLLKAVAGGGGKGMRKVYGEAEIAAAVAAAKREGENSFGDGTLLIEKLIERPRHIEVQVFADTHGNAVHLFERDCSLQRRHQKVVEEAPAPGISADMRSKMGDAAVRAAKAIGYRGAGTVEFIVDVANGIDGAPFYFMEMNTRLQVEHPVTEAITGEDLVAWQLKVAEGETLPRTQDEIDARVKGHAVEVRLYAEDPDKGFLPATGPIDLFDPMRKLGEGCRIDAGVRAGDAVTIHYDPMVAKMIAYGPDRATAIDRLITLMEETPVAPLVTNRDFLIRALDHPVFRSGDVHTGFIAEHEAALVPAKTVTALDHIKAVLAIIAHRPHVAATDPWDVRDNFKVNLPSAESFLFDAEEGEPVKVTVTGRGLPYRAQTGETSVVVSTLSADGAAISATIDGLTEHFHALTGDDDVHLVTARATRHLKRHARAGAHDDDADGPGTIVTPMPGKVLEVKVKEGDVVEKGQPLLILEAMKMEQTLTAPRAGTVKGLAARAGEQVADGALLLTIEEA</sequence>
<dbReference type="InterPro" id="IPR000089">
    <property type="entry name" value="Biotin_lipoyl"/>
</dbReference>
<dbReference type="Pfam" id="PF00364">
    <property type="entry name" value="Biotin_lipoyl"/>
    <property type="match status" value="1"/>
</dbReference>
<dbReference type="AlphaFoldDB" id="A0AAE9XKS0"/>
<dbReference type="PROSITE" id="PS00867">
    <property type="entry name" value="CPSASE_2"/>
    <property type="match status" value="1"/>
</dbReference>
<dbReference type="KEGG" id="gso:PH603_09070"/>
<dbReference type="Gene3D" id="3.40.50.20">
    <property type="match status" value="1"/>
</dbReference>
<dbReference type="FunFam" id="2.40.50.100:FF:000003">
    <property type="entry name" value="Acetyl-CoA carboxylase biotin carboxyl carrier protein"/>
    <property type="match status" value="1"/>
</dbReference>
<dbReference type="GO" id="GO:0005524">
    <property type="term" value="F:ATP binding"/>
    <property type="evidence" value="ECO:0007669"/>
    <property type="project" value="UniProtKB-UniRule"/>
</dbReference>
<evidence type="ECO:0000313" key="11">
    <source>
        <dbReference type="EMBL" id="WCL52688.1"/>
    </source>
</evidence>
<dbReference type="SUPFAM" id="SSF51230">
    <property type="entry name" value="Single hybrid motif"/>
    <property type="match status" value="1"/>
</dbReference>
<dbReference type="InterPro" id="IPR001882">
    <property type="entry name" value="Biotin_BS"/>
</dbReference>
<evidence type="ECO:0000256" key="1">
    <source>
        <dbReference type="ARBA" id="ARBA00001953"/>
    </source>
</evidence>
<feature type="domain" description="Biotin carboxylation" evidence="10">
    <location>
        <begin position="3"/>
        <end position="457"/>
    </location>
</feature>
<dbReference type="FunFam" id="3.40.50.20:FF:000010">
    <property type="entry name" value="Propionyl-CoA carboxylase subunit alpha"/>
    <property type="match status" value="1"/>
</dbReference>
<dbReference type="EMBL" id="CP116805">
    <property type="protein sequence ID" value="WCL52688.1"/>
    <property type="molecule type" value="Genomic_DNA"/>
</dbReference>
<dbReference type="Gene3D" id="3.30.1490.20">
    <property type="entry name" value="ATP-grasp fold, A domain"/>
    <property type="match status" value="1"/>
</dbReference>
<feature type="domain" description="ATP-grasp" evidence="9">
    <location>
        <begin position="122"/>
        <end position="324"/>
    </location>
</feature>
<dbReference type="PROSITE" id="PS50968">
    <property type="entry name" value="BIOTINYL_LIPOYL"/>
    <property type="match status" value="1"/>
</dbReference>
<dbReference type="InterPro" id="IPR005482">
    <property type="entry name" value="Biotin_COase_C"/>
</dbReference>
<evidence type="ECO:0000256" key="6">
    <source>
        <dbReference type="ARBA" id="ARBA00023267"/>
    </source>
</evidence>
<proteinExistence type="predicted"/>
<dbReference type="PROSITE" id="PS50975">
    <property type="entry name" value="ATP_GRASP"/>
    <property type="match status" value="1"/>
</dbReference>
<dbReference type="InterPro" id="IPR011053">
    <property type="entry name" value="Single_hybrid_motif"/>
</dbReference>
<dbReference type="GO" id="GO:0016874">
    <property type="term" value="F:ligase activity"/>
    <property type="evidence" value="ECO:0007669"/>
    <property type="project" value="UniProtKB-KW"/>
</dbReference>
<dbReference type="PANTHER" id="PTHR18866:SF33">
    <property type="entry name" value="METHYLCROTONOYL-COA CARBOXYLASE SUBUNIT ALPHA, MITOCHONDRIAL-RELATED"/>
    <property type="match status" value="1"/>
</dbReference>